<feature type="compositionally biased region" description="Polar residues" evidence="1">
    <location>
        <begin position="215"/>
        <end position="237"/>
    </location>
</feature>
<dbReference type="HOGENOM" id="CLU_053549_1_0_1"/>
<feature type="compositionally biased region" description="Polar residues" evidence="1">
    <location>
        <begin position="72"/>
        <end position="83"/>
    </location>
</feature>
<dbReference type="OrthoDB" id="5407781at2759"/>
<sequence>MPDLNTLPNSPPPSAAAPAVVRPRRISITSNIEGPPSPRSPSLSSLQAAAAMNASRHSPHRHPQGLERRRSSLMNNLSINDPTTPAPGEMQHSNGGPSAGSPRVGRRSIALATADPHHQRTSSLGEIHQELENEQEAQVNRLLYMIRLQQDQLAAMQRQQQQQAVVDPSSPTSTELSHPSFALYTPTSSAATEHPSSPRSTLPPHLPQGHFTRPASLSRQSSARFSTAGTSSANGSPSVRPVSSIGPLTEDFLLGGSRDECAFYQAETHALTRENQMLKLRIRELERQVSDLSSPSAMSSTAANLTHAPSHHSPLLTPPANLTGDQAPAMAAAMKAD</sequence>
<accession>M2LQR3</accession>
<dbReference type="PANTHER" id="PTHR39610:SF2">
    <property type="entry name" value="BZIP DOMAIN-CONTAINING PROTEIN"/>
    <property type="match status" value="1"/>
</dbReference>
<feature type="region of interest" description="Disordered" evidence="1">
    <location>
        <begin position="291"/>
        <end position="337"/>
    </location>
</feature>
<dbReference type="EMBL" id="KB445555">
    <property type="protein sequence ID" value="EMC96772.1"/>
    <property type="molecule type" value="Genomic_DNA"/>
</dbReference>
<evidence type="ECO:0000256" key="1">
    <source>
        <dbReference type="SAM" id="MobiDB-lite"/>
    </source>
</evidence>
<dbReference type="OMA" id="IFATADP"/>
<protein>
    <submittedName>
        <fullName evidence="2">Uncharacterized protein</fullName>
    </submittedName>
</protein>
<dbReference type="GeneID" id="19112346"/>
<dbReference type="KEGG" id="bcom:BAUCODRAFT_34167"/>
<feature type="compositionally biased region" description="Low complexity" evidence="1">
    <location>
        <begin position="40"/>
        <end position="55"/>
    </location>
</feature>
<keyword evidence="3" id="KW-1185">Reference proteome</keyword>
<feature type="compositionally biased region" description="Polar residues" evidence="1">
    <location>
        <begin position="291"/>
        <end position="304"/>
    </location>
</feature>
<name>M2LQR3_BAUPA</name>
<feature type="compositionally biased region" description="Low complexity" evidence="1">
    <location>
        <begin position="327"/>
        <end position="337"/>
    </location>
</feature>
<feature type="region of interest" description="Disordered" evidence="1">
    <location>
        <begin position="159"/>
        <end position="245"/>
    </location>
</feature>
<dbReference type="Proteomes" id="UP000011761">
    <property type="component" value="Unassembled WGS sequence"/>
</dbReference>
<proteinExistence type="predicted"/>
<reference evidence="2 3" key="1">
    <citation type="journal article" date="2012" name="PLoS Pathog.">
        <title>Diverse lifestyles and strategies of plant pathogenesis encoded in the genomes of eighteen Dothideomycetes fungi.</title>
        <authorList>
            <person name="Ohm R.A."/>
            <person name="Feau N."/>
            <person name="Henrissat B."/>
            <person name="Schoch C.L."/>
            <person name="Horwitz B.A."/>
            <person name="Barry K.W."/>
            <person name="Condon B.J."/>
            <person name="Copeland A.C."/>
            <person name="Dhillon B."/>
            <person name="Glaser F."/>
            <person name="Hesse C.N."/>
            <person name="Kosti I."/>
            <person name="LaButti K."/>
            <person name="Lindquist E.A."/>
            <person name="Lucas S."/>
            <person name="Salamov A.A."/>
            <person name="Bradshaw R.E."/>
            <person name="Ciuffetti L."/>
            <person name="Hamelin R.C."/>
            <person name="Kema G.H.J."/>
            <person name="Lawrence C."/>
            <person name="Scott J.A."/>
            <person name="Spatafora J.W."/>
            <person name="Turgeon B.G."/>
            <person name="de Wit P.J.G.M."/>
            <person name="Zhong S."/>
            <person name="Goodwin S.B."/>
            <person name="Grigoriev I.V."/>
        </authorList>
    </citation>
    <scope>NUCLEOTIDE SEQUENCE [LARGE SCALE GENOMIC DNA]</scope>
    <source>
        <strain evidence="2 3">UAMH 10762</strain>
    </source>
</reference>
<dbReference type="RefSeq" id="XP_007676171.1">
    <property type="nucleotide sequence ID" value="XM_007677981.1"/>
</dbReference>
<dbReference type="eggNOG" id="ENOG502S92C">
    <property type="taxonomic scope" value="Eukaryota"/>
</dbReference>
<dbReference type="AlphaFoldDB" id="M2LQR3"/>
<evidence type="ECO:0000313" key="3">
    <source>
        <dbReference type="Proteomes" id="UP000011761"/>
    </source>
</evidence>
<evidence type="ECO:0000313" key="2">
    <source>
        <dbReference type="EMBL" id="EMC96772.1"/>
    </source>
</evidence>
<feature type="region of interest" description="Disordered" evidence="1">
    <location>
        <begin position="1"/>
        <end position="104"/>
    </location>
</feature>
<gene>
    <name evidence="2" type="ORF">BAUCODRAFT_34167</name>
</gene>
<dbReference type="PANTHER" id="PTHR39610">
    <property type="entry name" value="BZIP DOMAIN-CONTAINING PROTEIN-RELATED"/>
    <property type="match status" value="1"/>
</dbReference>
<feature type="compositionally biased region" description="Polar residues" evidence="1">
    <location>
        <begin position="185"/>
        <end position="200"/>
    </location>
</feature>
<organism evidence="2 3">
    <name type="scientific">Baudoinia panamericana (strain UAMH 10762)</name>
    <name type="common">Angels' share fungus</name>
    <name type="synonym">Baudoinia compniacensis (strain UAMH 10762)</name>
    <dbReference type="NCBI Taxonomy" id="717646"/>
    <lineage>
        <taxon>Eukaryota</taxon>
        <taxon>Fungi</taxon>
        <taxon>Dikarya</taxon>
        <taxon>Ascomycota</taxon>
        <taxon>Pezizomycotina</taxon>
        <taxon>Dothideomycetes</taxon>
        <taxon>Dothideomycetidae</taxon>
        <taxon>Mycosphaerellales</taxon>
        <taxon>Teratosphaeriaceae</taxon>
        <taxon>Baudoinia</taxon>
    </lineage>
</organism>